<accession>A0A0K1P9U8</accession>
<reference evidence="2 3" key="1">
    <citation type="submission" date="2015-08" db="EMBL/GenBank/DDBJ databases">
        <authorList>
            <person name="Babu N.S."/>
            <person name="Beckwith C.J."/>
            <person name="Beseler K.G."/>
            <person name="Brison A."/>
            <person name="Carone J.V."/>
            <person name="Caskin T.P."/>
            <person name="Diamond M."/>
            <person name="Durham M.E."/>
            <person name="Foxe J.M."/>
            <person name="Go M."/>
            <person name="Henderson B.A."/>
            <person name="Jones I.B."/>
            <person name="McGettigan J.A."/>
            <person name="Micheletti S.J."/>
            <person name="Nasrallah M.E."/>
            <person name="Ortiz D."/>
            <person name="Piller C.R."/>
            <person name="Privatt S.R."/>
            <person name="Schneider S.L."/>
            <person name="Sharp S."/>
            <person name="Smith T.C."/>
            <person name="Stanton J.D."/>
            <person name="Ullery H.E."/>
            <person name="Wilson R.J."/>
            <person name="Serrano M.G."/>
            <person name="Buck G."/>
            <person name="Lee V."/>
            <person name="Wang Y."/>
            <person name="Carvalho R."/>
            <person name="Voegtly L."/>
            <person name="Shi R."/>
            <person name="Duckworth R."/>
            <person name="Johnson A."/>
            <person name="Loviza R."/>
            <person name="Walstead R."/>
            <person name="Shah Z."/>
            <person name="Kiflezghi M."/>
            <person name="Wade K."/>
            <person name="Ball S.L."/>
            <person name="Bradley K.W."/>
            <person name="Asai D.J."/>
            <person name="Bowman C.A."/>
            <person name="Russell D.A."/>
            <person name="Pope W.H."/>
            <person name="Jacobs-Sera D."/>
            <person name="Hendrix R.W."/>
            <person name="Hatfull G.F."/>
        </authorList>
    </citation>
    <scope>NUCLEOTIDE SEQUENCE [LARGE SCALE GENOMIC DNA]</scope>
    <source>
        <strain evidence="2 3">DSM 27710</strain>
    </source>
</reference>
<dbReference type="KEGG" id="vin:AKJ08_0276"/>
<dbReference type="InterPro" id="IPR010539">
    <property type="entry name" value="BaxI_1-like"/>
</dbReference>
<dbReference type="Proteomes" id="UP000055590">
    <property type="component" value="Chromosome"/>
</dbReference>
<keyword evidence="1" id="KW-1133">Transmembrane helix</keyword>
<organism evidence="2 3">
    <name type="scientific">Vulgatibacter incomptus</name>
    <dbReference type="NCBI Taxonomy" id="1391653"/>
    <lineage>
        <taxon>Bacteria</taxon>
        <taxon>Pseudomonadati</taxon>
        <taxon>Myxococcota</taxon>
        <taxon>Myxococcia</taxon>
        <taxon>Myxococcales</taxon>
        <taxon>Cystobacterineae</taxon>
        <taxon>Vulgatibacteraceae</taxon>
        <taxon>Vulgatibacter</taxon>
    </lineage>
</organism>
<keyword evidence="1" id="KW-0472">Membrane</keyword>
<dbReference type="PANTHER" id="PTHR41282:SF1">
    <property type="entry name" value="CONSERVED TRANSMEMBRANE PROTEIN-RELATED"/>
    <property type="match status" value="1"/>
</dbReference>
<dbReference type="EMBL" id="CP012332">
    <property type="protein sequence ID" value="AKU89889.1"/>
    <property type="molecule type" value="Genomic_DNA"/>
</dbReference>
<dbReference type="Pfam" id="PF12811">
    <property type="entry name" value="BaxI_1"/>
    <property type="match status" value="1"/>
</dbReference>
<evidence type="ECO:0000313" key="3">
    <source>
        <dbReference type="Proteomes" id="UP000055590"/>
    </source>
</evidence>
<dbReference type="PATRIC" id="fig|1391653.3.peg.287"/>
<evidence type="ECO:0000313" key="2">
    <source>
        <dbReference type="EMBL" id="AKU89889.1"/>
    </source>
</evidence>
<name>A0A0K1P9U8_9BACT</name>
<feature type="transmembrane region" description="Helical" evidence="1">
    <location>
        <begin position="113"/>
        <end position="135"/>
    </location>
</feature>
<protein>
    <recommendedName>
        <fullName evidence="4">Bax inhibitor-1/YccA family protein</fullName>
    </recommendedName>
</protein>
<dbReference type="AlphaFoldDB" id="A0A0K1P9U8"/>
<keyword evidence="3" id="KW-1185">Reference proteome</keyword>
<proteinExistence type="predicted"/>
<evidence type="ECO:0000256" key="1">
    <source>
        <dbReference type="SAM" id="Phobius"/>
    </source>
</evidence>
<sequence>MRSSNPLLKEGTFARPAGALGEAMTVHGTVNRTLILLLLVVAGAATIWGRAIADPTSGAVGGGMVIGGLGGFVIAIVTIYKRSWAPFTAPIYALLEGVFLGALSAVAEAAYPGIAIQAVALTFAVCLAILGLYRAGVLRATPVFQRVVIGATGAIALFYVVSFLIGLFGVRMPLLHSSGPVGIIFSLVIVCVAALNLVIDFDLIENGAREGAPKHMEWYCAFSLIVTLVWLYLEMLRLLSKLQRR</sequence>
<evidence type="ECO:0008006" key="4">
    <source>
        <dbReference type="Google" id="ProtNLM"/>
    </source>
</evidence>
<feature type="transmembrane region" description="Helical" evidence="1">
    <location>
        <begin position="216"/>
        <end position="233"/>
    </location>
</feature>
<feature type="transmembrane region" description="Helical" evidence="1">
    <location>
        <begin position="147"/>
        <end position="170"/>
    </location>
</feature>
<feature type="transmembrane region" description="Helical" evidence="1">
    <location>
        <begin position="182"/>
        <end position="204"/>
    </location>
</feature>
<dbReference type="PANTHER" id="PTHR41282">
    <property type="entry name" value="CONSERVED TRANSMEMBRANE PROTEIN-RELATED"/>
    <property type="match status" value="1"/>
</dbReference>
<feature type="transmembrane region" description="Helical" evidence="1">
    <location>
        <begin position="34"/>
        <end position="53"/>
    </location>
</feature>
<keyword evidence="1" id="KW-0812">Transmembrane</keyword>
<dbReference type="PIRSF" id="PIRSF009160">
    <property type="entry name" value="UCP009160"/>
    <property type="match status" value="1"/>
</dbReference>
<feature type="transmembrane region" description="Helical" evidence="1">
    <location>
        <begin position="59"/>
        <end position="80"/>
    </location>
</feature>
<dbReference type="OrthoDB" id="116480at2"/>
<gene>
    <name evidence="2" type="ORF">AKJ08_0276</name>
</gene>
<dbReference type="RefSeq" id="WP_050724409.1">
    <property type="nucleotide sequence ID" value="NZ_CP012332.1"/>
</dbReference>
<feature type="transmembrane region" description="Helical" evidence="1">
    <location>
        <begin position="87"/>
        <end position="107"/>
    </location>
</feature>